<sequence>MISSQHSSRNPRARGLKVKHALKIALLLAFCVWLINEIGNSNEKRKTYVESSRSSHHHDDENMNFGRKMKFEFIHGMRNKSDDRNTERSIPGAEGAEKDELPANASEKEKEDLYREHISLNEESLNNVGKEEYRPLEEIHRKGDGEDDAKESGARGQDIHINDEGEKEFESQVESREESETEEASVQEKEQQSKDTDTLEAGIEQETRHEKETQSNEGDISDNKIASFEGERIRENEQVDARSNEEENWDVKILNKEGLYERGSTEEKTENWIEDKSESNKRKDLVKDASEEKEMRRMEEKWSDTAEVKIQTNSTMTDITVNDELSESYNSNVKLSEGETQIFSRSLADESTLDQVLHETVGNQEVKEKTVAAALHDSNYDTRADGEVTMESVESIVGSNTDVSSEAELHVKAGKDVPDNETSSNETSKVGNVEGGSGHDS</sequence>
<name>A0AAV7ENC2_ARIFI</name>
<proteinExistence type="predicted"/>
<feature type="region of interest" description="Disordered" evidence="1">
    <location>
        <begin position="258"/>
        <end position="309"/>
    </location>
</feature>
<dbReference type="EMBL" id="JAINDJ010000004">
    <property type="protein sequence ID" value="KAG9449127.1"/>
    <property type="molecule type" value="Genomic_DNA"/>
</dbReference>
<feature type="compositionally biased region" description="Basic and acidic residues" evidence="1">
    <location>
        <begin position="258"/>
        <end position="307"/>
    </location>
</feature>
<evidence type="ECO:0000313" key="3">
    <source>
        <dbReference type="Proteomes" id="UP000825729"/>
    </source>
</evidence>
<dbReference type="AlphaFoldDB" id="A0AAV7ENC2"/>
<feature type="compositionally biased region" description="Basic and acidic residues" evidence="1">
    <location>
        <begin position="129"/>
        <end position="178"/>
    </location>
</feature>
<keyword evidence="3" id="KW-1185">Reference proteome</keyword>
<feature type="compositionally biased region" description="Polar residues" evidence="1">
    <location>
        <begin position="420"/>
        <end position="430"/>
    </location>
</feature>
<evidence type="ECO:0000313" key="2">
    <source>
        <dbReference type="EMBL" id="KAG9449127.1"/>
    </source>
</evidence>
<feature type="region of interest" description="Disordered" evidence="1">
    <location>
        <begin position="125"/>
        <end position="245"/>
    </location>
</feature>
<dbReference type="PANTHER" id="PTHR33700">
    <property type="entry name" value="MYB-LIKE PROTEIN X"/>
    <property type="match status" value="1"/>
</dbReference>
<organism evidence="2 3">
    <name type="scientific">Aristolochia fimbriata</name>
    <name type="common">White veined hardy Dutchman's pipe vine</name>
    <dbReference type="NCBI Taxonomy" id="158543"/>
    <lineage>
        <taxon>Eukaryota</taxon>
        <taxon>Viridiplantae</taxon>
        <taxon>Streptophyta</taxon>
        <taxon>Embryophyta</taxon>
        <taxon>Tracheophyta</taxon>
        <taxon>Spermatophyta</taxon>
        <taxon>Magnoliopsida</taxon>
        <taxon>Magnoliidae</taxon>
        <taxon>Piperales</taxon>
        <taxon>Aristolochiaceae</taxon>
        <taxon>Aristolochia</taxon>
    </lineage>
</organism>
<feature type="compositionally biased region" description="Basic and acidic residues" evidence="1">
    <location>
        <begin position="186"/>
        <end position="197"/>
    </location>
</feature>
<accession>A0AAV7ENC2</accession>
<protein>
    <submittedName>
        <fullName evidence="2">Uncharacterized protein</fullName>
    </submittedName>
</protein>
<dbReference type="Proteomes" id="UP000825729">
    <property type="component" value="Unassembled WGS sequence"/>
</dbReference>
<reference evidence="2 3" key="1">
    <citation type="submission" date="2021-07" db="EMBL/GenBank/DDBJ databases">
        <title>The Aristolochia fimbriata genome: insights into angiosperm evolution, floral development and chemical biosynthesis.</title>
        <authorList>
            <person name="Jiao Y."/>
        </authorList>
    </citation>
    <scope>NUCLEOTIDE SEQUENCE [LARGE SCALE GENOMIC DNA]</scope>
    <source>
        <strain evidence="2">IBCAS-2021</strain>
        <tissue evidence="2">Leaf</tissue>
    </source>
</reference>
<comment type="caution">
    <text evidence="2">The sequence shown here is derived from an EMBL/GenBank/DDBJ whole genome shotgun (WGS) entry which is preliminary data.</text>
</comment>
<feature type="compositionally biased region" description="Basic and acidic residues" evidence="1">
    <location>
        <begin position="76"/>
        <end position="87"/>
    </location>
</feature>
<gene>
    <name evidence="2" type="ORF">H6P81_009092</name>
</gene>
<feature type="compositionally biased region" description="Basic and acidic residues" evidence="1">
    <location>
        <begin position="229"/>
        <end position="245"/>
    </location>
</feature>
<evidence type="ECO:0000256" key="1">
    <source>
        <dbReference type="SAM" id="MobiDB-lite"/>
    </source>
</evidence>
<feature type="compositionally biased region" description="Basic and acidic residues" evidence="1">
    <location>
        <begin position="407"/>
        <end position="418"/>
    </location>
</feature>
<feature type="compositionally biased region" description="Basic and acidic residues" evidence="1">
    <location>
        <begin position="205"/>
        <end position="214"/>
    </location>
</feature>
<feature type="region of interest" description="Disordered" evidence="1">
    <location>
        <begin position="76"/>
        <end position="111"/>
    </location>
</feature>
<feature type="region of interest" description="Disordered" evidence="1">
    <location>
        <begin position="391"/>
        <end position="441"/>
    </location>
</feature>
<feature type="compositionally biased region" description="Basic and acidic residues" evidence="1">
    <location>
        <begin position="95"/>
        <end position="111"/>
    </location>
</feature>
<dbReference type="PANTHER" id="PTHR33700:SF4">
    <property type="entry name" value="MYB-LIKE PROTEIN X"/>
    <property type="match status" value="1"/>
</dbReference>